<evidence type="ECO:0000313" key="3">
    <source>
        <dbReference type="Proteomes" id="UP000799291"/>
    </source>
</evidence>
<sequence length="177" mass="19364">MHHAGDRRLRGVNRGGLGLRQIAPMANAAEPKRATGGTVMCGCHWYRMPDGCAAAPSIGSPLNRSQRNDDRVLHVRHVRHICKESRSAATSRSKTTGPITSDVKLQRGRGGVRSGRAEMRGTRVAFRSCMFQGCSRAIGRAIRWMLLQRETFAGDEPQGVQRVSSKCHLAAFETAAK</sequence>
<proteinExistence type="predicted"/>
<dbReference type="AlphaFoldDB" id="A0A6G1INV0"/>
<keyword evidence="3" id="KW-1185">Reference proteome</keyword>
<accession>A0A6G1INV0</accession>
<evidence type="ECO:0000256" key="1">
    <source>
        <dbReference type="SAM" id="MobiDB-lite"/>
    </source>
</evidence>
<organism evidence="2 3">
    <name type="scientific">Lentithecium fluviatile CBS 122367</name>
    <dbReference type="NCBI Taxonomy" id="1168545"/>
    <lineage>
        <taxon>Eukaryota</taxon>
        <taxon>Fungi</taxon>
        <taxon>Dikarya</taxon>
        <taxon>Ascomycota</taxon>
        <taxon>Pezizomycotina</taxon>
        <taxon>Dothideomycetes</taxon>
        <taxon>Pleosporomycetidae</taxon>
        <taxon>Pleosporales</taxon>
        <taxon>Massarineae</taxon>
        <taxon>Lentitheciaceae</taxon>
        <taxon>Lentithecium</taxon>
    </lineage>
</organism>
<feature type="compositionally biased region" description="Low complexity" evidence="1">
    <location>
        <begin position="87"/>
        <end position="96"/>
    </location>
</feature>
<name>A0A6G1INV0_9PLEO</name>
<feature type="region of interest" description="Disordered" evidence="1">
    <location>
        <begin position="85"/>
        <end position="115"/>
    </location>
</feature>
<protein>
    <submittedName>
        <fullName evidence="2">Uncharacterized protein</fullName>
    </submittedName>
</protein>
<dbReference type="EMBL" id="MU005600">
    <property type="protein sequence ID" value="KAF2679924.1"/>
    <property type="molecule type" value="Genomic_DNA"/>
</dbReference>
<evidence type="ECO:0000313" key="2">
    <source>
        <dbReference type="EMBL" id="KAF2679924.1"/>
    </source>
</evidence>
<dbReference type="Proteomes" id="UP000799291">
    <property type="component" value="Unassembled WGS sequence"/>
</dbReference>
<reference evidence="2" key="1">
    <citation type="journal article" date="2020" name="Stud. Mycol.">
        <title>101 Dothideomycetes genomes: a test case for predicting lifestyles and emergence of pathogens.</title>
        <authorList>
            <person name="Haridas S."/>
            <person name="Albert R."/>
            <person name="Binder M."/>
            <person name="Bloem J."/>
            <person name="Labutti K."/>
            <person name="Salamov A."/>
            <person name="Andreopoulos B."/>
            <person name="Baker S."/>
            <person name="Barry K."/>
            <person name="Bills G."/>
            <person name="Bluhm B."/>
            <person name="Cannon C."/>
            <person name="Castanera R."/>
            <person name="Culley D."/>
            <person name="Daum C."/>
            <person name="Ezra D."/>
            <person name="Gonzalez J."/>
            <person name="Henrissat B."/>
            <person name="Kuo A."/>
            <person name="Liang C."/>
            <person name="Lipzen A."/>
            <person name="Lutzoni F."/>
            <person name="Magnuson J."/>
            <person name="Mondo S."/>
            <person name="Nolan M."/>
            <person name="Ohm R."/>
            <person name="Pangilinan J."/>
            <person name="Park H.-J."/>
            <person name="Ramirez L."/>
            <person name="Alfaro M."/>
            <person name="Sun H."/>
            <person name="Tritt A."/>
            <person name="Yoshinaga Y."/>
            <person name="Zwiers L.-H."/>
            <person name="Turgeon B."/>
            <person name="Goodwin S."/>
            <person name="Spatafora J."/>
            <person name="Crous P."/>
            <person name="Grigoriev I."/>
        </authorList>
    </citation>
    <scope>NUCLEOTIDE SEQUENCE</scope>
    <source>
        <strain evidence="2">CBS 122367</strain>
    </source>
</reference>
<gene>
    <name evidence="2" type="ORF">K458DRAFT_112749</name>
</gene>